<dbReference type="Pfam" id="PF19314">
    <property type="entry name" value="DUF5917"/>
    <property type="match status" value="1"/>
</dbReference>
<name>T1G908_HELRO</name>
<dbReference type="RefSeq" id="XP_009019541.1">
    <property type="nucleotide sequence ID" value="XM_009021293.1"/>
</dbReference>
<reference evidence="5" key="3">
    <citation type="submission" date="2015-06" db="UniProtKB">
        <authorList>
            <consortium name="EnsemblMetazoa"/>
        </authorList>
    </citation>
    <scope>IDENTIFICATION</scope>
</reference>
<feature type="region of interest" description="Disordered" evidence="2">
    <location>
        <begin position="933"/>
        <end position="969"/>
    </location>
</feature>
<keyword evidence="6" id="KW-1185">Reference proteome</keyword>
<dbReference type="PANTHER" id="PTHR21705">
    <property type="entry name" value="RAI16 PROTEIN-RELATED"/>
    <property type="match status" value="1"/>
</dbReference>
<feature type="region of interest" description="Disordered" evidence="2">
    <location>
        <begin position="629"/>
        <end position="658"/>
    </location>
</feature>
<organism evidence="5 6">
    <name type="scientific">Helobdella robusta</name>
    <name type="common">Californian leech</name>
    <dbReference type="NCBI Taxonomy" id="6412"/>
    <lineage>
        <taxon>Eukaryota</taxon>
        <taxon>Metazoa</taxon>
        <taxon>Spiralia</taxon>
        <taxon>Lophotrochozoa</taxon>
        <taxon>Annelida</taxon>
        <taxon>Clitellata</taxon>
        <taxon>Hirudinea</taxon>
        <taxon>Rhynchobdellida</taxon>
        <taxon>Glossiphoniidae</taxon>
        <taxon>Helobdella</taxon>
    </lineage>
</organism>
<comment type="similarity">
    <text evidence="1">Belongs to the FHIP family.</text>
</comment>
<dbReference type="Pfam" id="PF10257">
    <property type="entry name" value="RAI16-like"/>
    <property type="match status" value="1"/>
</dbReference>
<dbReference type="HOGENOM" id="CLU_007807_0_0_1"/>
<dbReference type="AlphaFoldDB" id="T1G908"/>
<feature type="compositionally biased region" description="Polar residues" evidence="2">
    <location>
        <begin position="644"/>
        <end position="658"/>
    </location>
</feature>
<evidence type="ECO:0000256" key="2">
    <source>
        <dbReference type="SAM" id="MobiDB-lite"/>
    </source>
</evidence>
<dbReference type="STRING" id="6412.T1G908"/>
<feature type="compositionally biased region" description="Low complexity" evidence="2">
    <location>
        <begin position="933"/>
        <end position="962"/>
    </location>
</feature>
<dbReference type="Proteomes" id="UP000015101">
    <property type="component" value="Unassembled WGS sequence"/>
</dbReference>
<proteinExistence type="inferred from homology"/>
<dbReference type="KEGG" id="hro:HELRODRAFT_94403"/>
<dbReference type="OrthoDB" id="6287422at2759"/>
<dbReference type="EMBL" id="KB096742">
    <property type="protein sequence ID" value="ESO02133.1"/>
    <property type="molecule type" value="Genomic_DNA"/>
</dbReference>
<dbReference type="eggNOG" id="KOG3695">
    <property type="taxonomic scope" value="Eukaryota"/>
</dbReference>
<feature type="region of interest" description="Disordered" evidence="2">
    <location>
        <begin position="490"/>
        <end position="530"/>
    </location>
</feature>
<dbReference type="FunCoup" id="T1G908">
    <property type="interactions" value="37"/>
</dbReference>
<dbReference type="CTD" id="20217555"/>
<dbReference type="InterPro" id="IPR019384">
    <property type="entry name" value="FHIP"/>
</dbReference>
<protein>
    <recommendedName>
        <fullName evidence="3">FHF complex subunit HOOK-interacting protein C-terminal domain-containing protein</fullName>
    </recommendedName>
</protein>
<dbReference type="EMBL" id="AMQM01000802">
    <property type="status" value="NOT_ANNOTATED_CDS"/>
    <property type="molecule type" value="Genomic_DNA"/>
</dbReference>
<dbReference type="OMA" id="WHKINAD"/>
<accession>T1G908</accession>
<sequence length="969" mass="108418">MTQLLLSASEDFNELDPTIVDFLHTEKILETLCHYTKKCYSKRENVDHMFETQLDLYEFLTTSSNQKLLYHKQIIEPLLQFVTLCSIRIDLNDTSCENLDLKFISILHQLCIGITVHTEILNLLFTSSQNESESDRFPVFNLLIPYVHREGYIGQQARDALLLIMSLSTKYQQIAYFVANQSNFCPVLATGLSGLYSSLPCKLEYPSDDWHHISDDDLATMPELKMFVNSLEFCNAVIQVSHSSICSKLLEFVVNGFLLPVVGPALNQSTIEEVTAATAYLDLFIRKITEPSLLKVFIDFLLKGKVDEVSIMDLLITRISSQLTRLCVVTLTLFKSLIDLNCEDVMFHLVYKYLLPCKHIMLSQHRVIKQIDYHNNDAKKFLSLMPQCFVNTPAPPKTTTQTTTTTSTTLLDSISKHSSEDAFSIHSASTDYNDEINNSFDPLNNTNNNSNTPTQSFLPKSTKFAKLSLKNKGYLGMLTNSPMKINTSRLTAETPPRTPKSSLNTSQQPATAPLSSSTTTPPTATSTTATTTSIEDYSSYSHYLRYAHFTVLNCKEACSRWSLKYDGCHLFNDVSSRDKSNEEDQLNKTLKNDVIASSSSSTTTTTSAAAAAKSYSKYYHICGDITDSNSNEDEKEADARDKSQTASTNPVDQDQNASGDHEDLYEFLQKLNEIALPSECLKSSSEIMREMDELFLKYNVDVGSDSLGKQSLVADDVVNESGIINGVNITHLYKLCSSLPDKPLIGPFLESLMDRVDRMMHSTLYVNLHLTSILSRLACYPHPLLTSFLLNQNLVFQPSVKSLYQVLNSVRLRLDDYIGKQKDRDILLAQAHQFLVCRVNQDQMASSTNDAGKRKSFDLFRSNQAVTPLNKRLFSNANNNSAYFKRRTSNNQNADDTKESIEKRNAVYAVVIFKEFIKELAAIAQEQTVIQLSSLSSPSSSSPSSSLLSPSTTSPPSQTLSPVIPSPSS</sequence>
<dbReference type="InParanoid" id="T1G908"/>
<evidence type="ECO:0000259" key="3">
    <source>
        <dbReference type="Pfam" id="PF19314"/>
    </source>
</evidence>
<dbReference type="PANTHER" id="PTHR21705:SF11">
    <property type="entry name" value="FHIP FAMILY PROTEIN CG3558"/>
    <property type="match status" value="1"/>
</dbReference>
<reference evidence="6" key="1">
    <citation type="submission" date="2012-12" db="EMBL/GenBank/DDBJ databases">
        <authorList>
            <person name="Hellsten U."/>
            <person name="Grimwood J."/>
            <person name="Chapman J.A."/>
            <person name="Shapiro H."/>
            <person name="Aerts A."/>
            <person name="Otillar R.P."/>
            <person name="Terry A.Y."/>
            <person name="Boore J.L."/>
            <person name="Simakov O."/>
            <person name="Marletaz F."/>
            <person name="Cho S.-J."/>
            <person name="Edsinger-Gonzales E."/>
            <person name="Havlak P."/>
            <person name="Kuo D.-H."/>
            <person name="Larsson T."/>
            <person name="Lv J."/>
            <person name="Arendt D."/>
            <person name="Savage R."/>
            <person name="Osoegawa K."/>
            <person name="de Jong P."/>
            <person name="Lindberg D.R."/>
            <person name="Seaver E.C."/>
            <person name="Weisblat D.A."/>
            <person name="Putnam N.H."/>
            <person name="Grigoriev I.V."/>
            <person name="Rokhsar D.S."/>
        </authorList>
    </citation>
    <scope>NUCLEOTIDE SEQUENCE</scope>
</reference>
<dbReference type="GeneID" id="20217555"/>
<evidence type="ECO:0000313" key="6">
    <source>
        <dbReference type="Proteomes" id="UP000015101"/>
    </source>
</evidence>
<feature type="region of interest" description="Disordered" evidence="2">
    <location>
        <begin position="436"/>
        <end position="458"/>
    </location>
</feature>
<feature type="domain" description="FHF complex subunit HOOK-interacting protein C-terminal" evidence="3">
    <location>
        <begin position="745"/>
        <end position="836"/>
    </location>
</feature>
<dbReference type="InterPro" id="IPR045669">
    <property type="entry name" value="FHIP_C"/>
</dbReference>
<dbReference type="InterPro" id="IPR045668">
    <property type="entry name" value="FHIP_KELAA_motif"/>
</dbReference>
<dbReference type="EnsemblMetazoa" id="HelroT94403">
    <property type="protein sequence ID" value="HelroP94403"/>
    <property type="gene ID" value="HelroG94403"/>
</dbReference>
<feature type="compositionally biased region" description="Polar residues" evidence="2">
    <location>
        <begin position="499"/>
        <end position="508"/>
    </location>
</feature>
<dbReference type="Pfam" id="PF19311">
    <property type="entry name" value="KELAA"/>
    <property type="match status" value="1"/>
</dbReference>
<gene>
    <name evidence="5" type="primary">20217555</name>
    <name evidence="4" type="ORF">HELRODRAFT_94403</name>
</gene>
<evidence type="ECO:0000256" key="1">
    <source>
        <dbReference type="ARBA" id="ARBA00024336"/>
    </source>
</evidence>
<feature type="compositionally biased region" description="Low complexity" evidence="2">
    <location>
        <begin position="509"/>
        <end position="530"/>
    </location>
</feature>
<evidence type="ECO:0000313" key="4">
    <source>
        <dbReference type="EMBL" id="ESO02133.1"/>
    </source>
</evidence>
<feature type="compositionally biased region" description="Low complexity" evidence="2">
    <location>
        <begin position="437"/>
        <end position="454"/>
    </location>
</feature>
<reference evidence="4 6" key="2">
    <citation type="journal article" date="2013" name="Nature">
        <title>Insights into bilaterian evolution from three spiralian genomes.</title>
        <authorList>
            <person name="Simakov O."/>
            <person name="Marletaz F."/>
            <person name="Cho S.J."/>
            <person name="Edsinger-Gonzales E."/>
            <person name="Havlak P."/>
            <person name="Hellsten U."/>
            <person name="Kuo D.H."/>
            <person name="Larsson T."/>
            <person name="Lv J."/>
            <person name="Arendt D."/>
            <person name="Savage R."/>
            <person name="Osoegawa K."/>
            <person name="de Jong P."/>
            <person name="Grimwood J."/>
            <person name="Chapman J.A."/>
            <person name="Shapiro H."/>
            <person name="Aerts A."/>
            <person name="Otillar R.P."/>
            <person name="Terry A.Y."/>
            <person name="Boore J.L."/>
            <person name="Grigoriev I.V."/>
            <person name="Lindberg D.R."/>
            <person name="Seaver E.C."/>
            <person name="Weisblat D.A."/>
            <person name="Putnam N.H."/>
            <person name="Rokhsar D.S."/>
        </authorList>
    </citation>
    <scope>NUCLEOTIDE SEQUENCE</scope>
</reference>
<evidence type="ECO:0000313" key="5">
    <source>
        <dbReference type="EnsemblMetazoa" id="HelroP94403"/>
    </source>
</evidence>